<reference evidence="4" key="1">
    <citation type="journal article" date="2012" name="Nature">
        <title>The oyster genome reveals stress adaptation and complexity of shell formation.</title>
        <authorList>
            <person name="Zhang G."/>
            <person name="Fang X."/>
            <person name="Guo X."/>
            <person name="Li L."/>
            <person name="Luo R."/>
            <person name="Xu F."/>
            <person name="Yang P."/>
            <person name="Zhang L."/>
            <person name="Wang X."/>
            <person name="Qi H."/>
            <person name="Xiong Z."/>
            <person name="Que H."/>
            <person name="Xie Y."/>
            <person name="Holland P.W."/>
            <person name="Paps J."/>
            <person name="Zhu Y."/>
            <person name="Wu F."/>
            <person name="Chen Y."/>
            <person name="Wang J."/>
            <person name="Peng C."/>
            <person name="Meng J."/>
            <person name="Yang L."/>
            <person name="Liu J."/>
            <person name="Wen B."/>
            <person name="Zhang N."/>
            <person name="Huang Z."/>
            <person name="Zhu Q."/>
            <person name="Feng Y."/>
            <person name="Mount A."/>
            <person name="Hedgecock D."/>
            <person name="Xu Z."/>
            <person name="Liu Y."/>
            <person name="Domazet-Loso T."/>
            <person name="Du Y."/>
            <person name="Sun X."/>
            <person name="Zhang S."/>
            <person name="Liu B."/>
            <person name="Cheng P."/>
            <person name="Jiang X."/>
            <person name="Li J."/>
            <person name="Fan D."/>
            <person name="Wang W."/>
            <person name="Fu W."/>
            <person name="Wang T."/>
            <person name="Wang B."/>
            <person name="Zhang J."/>
            <person name="Peng Z."/>
            <person name="Li Y."/>
            <person name="Li N."/>
            <person name="Wang J."/>
            <person name="Chen M."/>
            <person name="He Y."/>
            <person name="Tan F."/>
            <person name="Song X."/>
            <person name="Zheng Q."/>
            <person name="Huang R."/>
            <person name="Yang H."/>
            <person name="Du X."/>
            <person name="Chen L."/>
            <person name="Yang M."/>
            <person name="Gaffney P.M."/>
            <person name="Wang S."/>
            <person name="Luo L."/>
            <person name="She Z."/>
            <person name="Ming Y."/>
            <person name="Huang W."/>
            <person name="Zhang S."/>
            <person name="Huang B."/>
            <person name="Zhang Y."/>
            <person name="Qu T."/>
            <person name="Ni P."/>
            <person name="Miao G."/>
            <person name="Wang J."/>
            <person name="Wang Q."/>
            <person name="Steinberg C.E."/>
            <person name="Wang H."/>
            <person name="Li N."/>
            <person name="Qian L."/>
            <person name="Zhang G."/>
            <person name="Li Y."/>
            <person name="Yang H."/>
            <person name="Liu X."/>
            <person name="Wang J."/>
            <person name="Yin Y."/>
            <person name="Wang J."/>
        </authorList>
    </citation>
    <scope>NUCLEOTIDE SEQUENCE [LARGE SCALE GENOMIC DNA]</scope>
    <source>
        <strain evidence="4">05x7-T-G4-1.051#20</strain>
    </source>
</reference>
<dbReference type="PROSITE" id="PS50871">
    <property type="entry name" value="C1Q"/>
    <property type="match status" value="1"/>
</dbReference>
<accession>K1QCH2</accession>
<evidence type="ECO:0000313" key="4">
    <source>
        <dbReference type="EMBL" id="EKC19201.1"/>
    </source>
</evidence>
<evidence type="ECO:0000256" key="2">
    <source>
        <dbReference type="ARBA" id="ARBA00022525"/>
    </source>
</evidence>
<keyword evidence="3" id="KW-0732">Signal</keyword>
<organism evidence="4">
    <name type="scientific">Magallana gigas</name>
    <name type="common">Pacific oyster</name>
    <name type="synonym">Crassostrea gigas</name>
    <dbReference type="NCBI Taxonomy" id="29159"/>
    <lineage>
        <taxon>Eukaryota</taxon>
        <taxon>Metazoa</taxon>
        <taxon>Spiralia</taxon>
        <taxon>Lophotrochozoa</taxon>
        <taxon>Mollusca</taxon>
        <taxon>Bivalvia</taxon>
        <taxon>Autobranchia</taxon>
        <taxon>Pteriomorphia</taxon>
        <taxon>Ostreida</taxon>
        <taxon>Ostreoidea</taxon>
        <taxon>Ostreidae</taxon>
        <taxon>Magallana</taxon>
    </lineage>
</organism>
<dbReference type="SUPFAM" id="SSF49842">
    <property type="entry name" value="TNF-like"/>
    <property type="match status" value="2"/>
</dbReference>
<name>K1QCH2_MAGGI</name>
<dbReference type="InterPro" id="IPR050822">
    <property type="entry name" value="Cerebellin_Synaptic_Org"/>
</dbReference>
<dbReference type="InterPro" id="IPR008983">
    <property type="entry name" value="Tumour_necrosis_fac-like_dom"/>
</dbReference>
<protein>
    <submittedName>
        <fullName evidence="4">Multimerin-2</fullName>
    </submittedName>
</protein>
<proteinExistence type="predicted"/>
<dbReference type="PANTHER" id="PTHR22923">
    <property type="entry name" value="CEREBELLIN-RELATED"/>
    <property type="match status" value="1"/>
</dbReference>
<dbReference type="PANTHER" id="PTHR22923:SF116">
    <property type="entry name" value="C1Q DOMAIN-CONTAINING PROTEIN"/>
    <property type="match status" value="1"/>
</dbReference>
<dbReference type="Gene3D" id="2.60.120.40">
    <property type="match status" value="2"/>
</dbReference>
<comment type="subcellular location">
    <subcellularLocation>
        <location evidence="1">Secreted</location>
    </subcellularLocation>
</comment>
<dbReference type="HOGENOM" id="CLU_861225_0_0_1"/>
<evidence type="ECO:0000256" key="1">
    <source>
        <dbReference type="ARBA" id="ARBA00004613"/>
    </source>
</evidence>
<dbReference type="Pfam" id="PF00386">
    <property type="entry name" value="C1q"/>
    <property type="match status" value="2"/>
</dbReference>
<dbReference type="AlphaFoldDB" id="K1QCH2"/>
<dbReference type="InParanoid" id="K1QCH2"/>
<dbReference type="EMBL" id="JH817915">
    <property type="protein sequence ID" value="EKC19201.1"/>
    <property type="molecule type" value="Genomic_DNA"/>
</dbReference>
<keyword evidence="2" id="KW-0964">Secreted</keyword>
<dbReference type="GO" id="GO:0005576">
    <property type="term" value="C:extracellular region"/>
    <property type="evidence" value="ECO:0007669"/>
    <property type="project" value="UniProtKB-SubCell"/>
</dbReference>
<dbReference type="InterPro" id="IPR001073">
    <property type="entry name" value="C1q_dom"/>
</dbReference>
<evidence type="ECO:0000256" key="3">
    <source>
        <dbReference type="ARBA" id="ARBA00022729"/>
    </source>
</evidence>
<sequence length="323" mass="36420">MLLLLLPLFWSCLYAAKLTTLPNVEDLTNFEKRLTIIEQGVNRRLYTTERVLGQYLTGRNYRNLANLDVGALRAGILDAQLKPIIFSAYKYTSESSISTKTIIRFERTYINPGNHYHTEDGIFIAPVTGVYMFHWTTVSGSSDFTTQLMVDGRPKASAYVPYPGGNDSSSAMAIIEVNKDDHDKNLTSLEERLANLEKTTERRLNATERLLGQLLTGRDNANLKDIDVLALRSAPILFSAYKLYSESSISTKVTFRFEQTYINLGNHYHTEDGIFIAPVTGIYMFHWTIATSGSSFITQLMVQDPCGLRTLFLTLVDQTPVQQ</sequence>
<gene>
    <name evidence="4" type="ORF">CGI_10009271</name>
</gene>
<dbReference type="SMART" id="SM00110">
    <property type="entry name" value="C1Q"/>
    <property type="match status" value="1"/>
</dbReference>